<dbReference type="Gene3D" id="3.40.50.720">
    <property type="entry name" value="NAD(P)-binding Rossmann-like Domain"/>
    <property type="match status" value="1"/>
</dbReference>
<dbReference type="SUPFAM" id="SSF51735">
    <property type="entry name" value="NAD(P)-binding Rossmann-fold domains"/>
    <property type="match status" value="1"/>
</dbReference>
<gene>
    <name evidence="2" type="ORF">UFOPK3376_00391</name>
</gene>
<dbReference type="PANTHER" id="PTHR43677">
    <property type="entry name" value="SHORT-CHAIN DEHYDROGENASE/REDUCTASE"/>
    <property type="match status" value="1"/>
</dbReference>
<dbReference type="InterPro" id="IPR013154">
    <property type="entry name" value="ADH-like_N"/>
</dbReference>
<name>A0A6J7D4B3_9ZZZZ</name>
<feature type="domain" description="Enoyl reductase (ER)" evidence="1">
    <location>
        <begin position="10"/>
        <end position="321"/>
    </location>
</feature>
<dbReference type="CDD" id="cd08241">
    <property type="entry name" value="QOR1"/>
    <property type="match status" value="1"/>
</dbReference>
<dbReference type="Pfam" id="PF00107">
    <property type="entry name" value="ADH_zinc_N"/>
    <property type="match status" value="1"/>
</dbReference>
<sequence>MRAVVCQQFAPLDQLVIEERPSPALAPGQVRVRVTAAGVNFVDALIVQGLYQIKPPLPFVAGGETVGVVTELGEGVTSPTLGDRVLITSGFGGFATEMVYPADRVLVVPAMLSDGQAATFMQSYMTAYFALVHRANLQPGQWLLVLGAGGGVGLAAVDVGRALGLQVIAVASSQDKRDMALSRGAVAVIDSSTEDVKARAKEISGDGVDAVYDPVGGRMGEECLRALREDGQYIVIGFASGEIPKLPANQVLLRNRRVTGVDWGAWVGRNPAANQALVKQLIAMIEAGKVHPVEPVSYPFDHAAQALADQQQRRVVGKAVLVP</sequence>
<dbReference type="Gene3D" id="3.90.180.10">
    <property type="entry name" value="Medium-chain alcohol dehydrogenases, catalytic domain"/>
    <property type="match status" value="1"/>
</dbReference>
<dbReference type="SMART" id="SM00829">
    <property type="entry name" value="PKS_ER"/>
    <property type="match status" value="1"/>
</dbReference>
<organism evidence="2">
    <name type="scientific">freshwater metagenome</name>
    <dbReference type="NCBI Taxonomy" id="449393"/>
    <lineage>
        <taxon>unclassified sequences</taxon>
        <taxon>metagenomes</taxon>
        <taxon>ecological metagenomes</taxon>
    </lineage>
</organism>
<dbReference type="SUPFAM" id="SSF50129">
    <property type="entry name" value="GroES-like"/>
    <property type="match status" value="1"/>
</dbReference>
<accession>A0A6J7D4B3</accession>
<protein>
    <submittedName>
        <fullName evidence="2">Unannotated protein</fullName>
    </submittedName>
</protein>
<dbReference type="EMBL" id="CAFBLP010000006">
    <property type="protein sequence ID" value="CAB4863279.1"/>
    <property type="molecule type" value="Genomic_DNA"/>
</dbReference>
<reference evidence="2" key="1">
    <citation type="submission" date="2020-05" db="EMBL/GenBank/DDBJ databases">
        <authorList>
            <person name="Chiriac C."/>
            <person name="Salcher M."/>
            <person name="Ghai R."/>
            <person name="Kavagutti S V."/>
        </authorList>
    </citation>
    <scope>NUCLEOTIDE SEQUENCE</scope>
</reference>
<dbReference type="GO" id="GO:0016491">
    <property type="term" value="F:oxidoreductase activity"/>
    <property type="evidence" value="ECO:0007669"/>
    <property type="project" value="InterPro"/>
</dbReference>
<dbReference type="PANTHER" id="PTHR43677:SF4">
    <property type="entry name" value="QUINONE OXIDOREDUCTASE-LIKE PROTEIN 2"/>
    <property type="match status" value="1"/>
</dbReference>
<proteinExistence type="predicted"/>
<dbReference type="Pfam" id="PF08240">
    <property type="entry name" value="ADH_N"/>
    <property type="match status" value="1"/>
</dbReference>
<dbReference type="AlphaFoldDB" id="A0A6J7D4B3"/>
<dbReference type="InterPro" id="IPR051397">
    <property type="entry name" value="Zn-ADH-like_protein"/>
</dbReference>
<evidence type="ECO:0000313" key="2">
    <source>
        <dbReference type="EMBL" id="CAB4863279.1"/>
    </source>
</evidence>
<dbReference type="InterPro" id="IPR036291">
    <property type="entry name" value="NAD(P)-bd_dom_sf"/>
</dbReference>
<dbReference type="InterPro" id="IPR013149">
    <property type="entry name" value="ADH-like_C"/>
</dbReference>
<dbReference type="InterPro" id="IPR020843">
    <property type="entry name" value="ER"/>
</dbReference>
<dbReference type="InterPro" id="IPR011032">
    <property type="entry name" value="GroES-like_sf"/>
</dbReference>
<evidence type="ECO:0000259" key="1">
    <source>
        <dbReference type="SMART" id="SM00829"/>
    </source>
</evidence>